<evidence type="ECO:0000313" key="6">
    <source>
        <dbReference type="Proteomes" id="UP000887575"/>
    </source>
</evidence>
<organism evidence="6 7">
    <name type="scientific">Mesorhabditis belari</name>
    <dbReference type="NCBI Taxonomy" id="2138241"/>
    <lineage>
        <taxon>Eukaryota</taxon>
        <taxon>Metazoa</taxon>
        <taxon>Ecdysozoa</taxon>
        <taxon>Nematoda</taxon>
        <taxon>Chromadorea</taxon>
        <taxon>Rhabditida</taxon>
        <taxon>Rhabditina</taxon>
        <taxon>Rhabditomorpha</taxon>
        <taxon>Rhabditoidea</taxon>
        <taxon>Rhabditidae</taxon>
        <taxon>Mesorhabditinae</taxon>
        <taxon>Mesorhabditis</taxon>
    </lineage>
</organism>
<dbReference type="CDD" id="cd00180">
    <property type="entry name" value="PKc"/>
    <property type="match status" value="1"/>
</dbReference>
<evidence type="ECO:0000313" key="7">
    <source>
        <dbReference type="WBParaSite" id="MBELARI_LOCUS4296"/>
    </source>
</evidence>
<dbReference type="GO" id="GO:0034045">
    <property type="term" value="C:phagophore assembly site membrane"/>
    <property type="evidence" value="ECO:0007669"/>
    <property type="project" value="TreeGrafter"/>
</dbReference>
<dbReference type="PANTHER" id="PTHR24348">
    <property type="entry name" value="SERINE/THREONINE-PROTEIN KINASE UNC-51-RELATED"/>
    <property type="match status" value="1"/>
</dbReference>
<dbReference type="Pfam" id="PF00069">
    <property type="entry name" value="Pkinase"/>
    <property type="match status" value="2"/>
</dbReference>
<dbReference type="PROSITE" id="PS50011">
    <property type="entry name" value="PROTEIN_KINASE_DOM"/>
    <property type="match status" value="1"/>
</dbReference>
<keyword evidence="2" id="KW-0547">Nucleotide-binding</keyword>
<dbReference type="GO" id="GO:0010506">
    <property type="term" value="P:regulation of autophagy"/>
    <property type="evidence" value="ECO:0007669"/>
    <property type="project" value="InterPro"/>
</dbReference>
<dbReference type="Proteomes" id="UP000887575">
    <property type="component" value="Unassembled WGS sequence"/>
</dbReference>
<accession>A0AAF3FBI6</accession>
<evidence type="ECO:0000256" key="1">
    <source>
        <dbReference type="ARBA" id="ARBA00022679"/>
    </source>
</evidence>
<dbReference type="GO" id="GO:0005776">
    <property type="term" value="C:autophagosome"/>
    <property type="evidence" value="ECO:0007669"/>
    <property type="project" value="TreeGrafter"/>
</dbReference>
<dbReference type="GO" id="GO:0000045">
    <property type="term" value="P:autophagosome assembly"/>
    <property type="evidence" value="ECO:0007669"/>
    <property type="project" value="TreeGrafter"/>
</dbReference>
<dbReference type="GO" id="GO:0005829">
    <property type="term" value="C:cytosol"/>
    <property type="evidence" value="ECO:0007669"/>
    <property type="project" value="TreeGrafter"/>
</dbReference>
<dbReference type="AlphaFoldDB" id="A0AAF3FBI6"/>
<reference evidence="7" key="1">
    <citation type="submission" date="2024-02" db="UniProtKB">
        <authorList>
            <consortium name="WormBaseParasite"/>
        </authorList>
    </citation>
    <scope>IDENTIFICATION</scope>
</reference>
<evidence type="ECO:0000256" key="3">
    <source>
        <dbReference type="ARBA" id="ARBA00022777"/>
    </source>
</evidence>
<dbReference type="GO" id="GO:0061709">
    <property type="term" value="P:reticulophagy"/>
    <property type="evidence" value="ECO:0007669"/>
    <property type="project" value="TreeGrafter"/>
</dbReference>
<dbReference type="GO" id="GO:0005524">
    <property type="term" value="F:ATP binding"/>
    <property type="evidence" value="ECO:0007669"/>
    <property type="project" value="UniProtKB-KW"/>
</dbReference>
<dbReference type="GO" id="GO:0000422">
    <property type="term" value="P:autophagy of mitochondrion"/>
    <property type="evidence" value="ECO:0007669"/>
    <property type="project" value="TreeGrafter"/>
</dbReference>
<evidence type="ECO:0000256" key="4">
    <source>
        <dbReference type="ARBA" id="ARBA00022840"/>
    </source>
</evidence>
<dbReference type="Gene3D" id="1.10.510.10">
    <property type="entry name" value="Transferase(Phosphotransferase) domain 1"/>
    <property type="match status" value="2"/>
</dbReference>
<dbReference type="SUPFAM" id="SSF56112">
    <property type="entry name" value="Protein kinase-like (PK-like)"/>
    <property type="match status" value="2"/>
</dbReference>
<dbReference type="InterPro" id="IPR011009">
    <property type="entry name" value="Kinase-like_dom_sf"/>
</dbReference>
<sequence>MQGASDGKLMVEDLSAGKIYRKGVSDSKYIIIHHENKSVLRRYRIEETWWRSLENKRLIDNELALLKLKHPNLVLLIKASAENGWYQIELEYVSRISLDKLIFNSQYEYSHKTIIHLTGDILDGLHFLHEHGYLYRDCKSANVMLTLCGRAKLIDFETGKVLPEGRIATEHSQGIGSTEYRAPETFNGVLDSRGQFTKKSDVWSVGVIIFEMGARRVPFPFENGSPQAKSDFILPKIKCDAEAWTLMENNPKFQNADFGEQELIPQYVKGREEFHFPNGMTFTSMPQETQSPIRLGNMEQDESEWIYHETGSDACLFRQLHTHEDSNDAMIIFEQENDDFWFNGSSDDQSVEIDHRNDDPKVTNAVGTPSYQSPEALNSNLVDWAKNDIYSLGLVLWELVERRIIFETLSRPRNVEETIFTEDLCSSMSNWKNFGVKASDLLDLRKLIKG</sequence>
<protein>
    <recommendedName>
        <fullName evidence="5">Protein kinase domain-containing protein</fullName>
    </recommendedName>
</protein>
<keyword evidence="4" id="KW-0067">ATP-binding</keyword>
<dbReference type="WBParaSite" id="MBELARI_LOCUS4296">
    <property type="protein sequence ID" value="MBELARI_LOCUS4296"/>
    <property type="gene ID" value="MBELARI_LOCUS4296"/>
</dbReference>
<dbReference type="PANTHER" id="PTHR24348:SF22">
    <property type="entry name" value="NON-SPECIFIC SERINE_THREONINE PROTEIN KINASE"/>
    <property type="match status" value="1"/>
</dbReference>
<dbReference type="InterPro" id="IPR000719">
    <property type="entry name" value="Prot_kinase_dom"/>
</dbReference>
<dbReference type="GO" id="GO:0004674">
    <property type="term" value="F:protein serine/threonine kinase activity"/>
    <property type="evidence" value="ECO:0007669"/>
    <property type="project" value="InterPro"/>
</dbReference>
<keyword evidence="6" id="KW-1185">Reference proteome</keyword>
<dbReference type="GO" id="GO:0034727">
    <property type="term" value="P:piecemeal microautophagy of the nucleus"/>
    <property type="evidence" value="ECO:0007669"/>
    <property type="project" value="TreeGrafter"/>
</dbReference>
<keyword evidence="3" id="KW-0418">Kinase</keyword>
<dbReference type="GO" id="GO:0042594">
    <property type="term" value="P:response to starvation"/>
    <property type="evidence" value="ECO:0007669"/>
    <property type="project" value="TreeGrafter"/>
</dbReference>
<feature type="domain" description="Protein kinase" evidence="5">
    <location>
        <begin position="1"/>
        <end position="306"/>
    </location>
</feature>
<keyword evidence="1" id="KW-0808">Transferase</keyword>
<dbReference type="InterPro" id="IPR045269">
    <property type="entry name" value="Atg1-like"/>
</dbReference>
<proteinExistence type="predicted"/>
<name>A0AAF3FBI6_9BILA</name>
<evidence type="ECO:0000259" key="5">
    <source>
        <dbReference type="PROSITE" id="PS50011"/>
    </source>
</evidence>
<evidence type="ECO:0000256" key="2">
    <source>
        <dbReference type="ARBA" id="ARBA00022741"/>
    </source>
</evidence>